<comment type="caution">
    <text evidence="2">The sequence shown here is derived from an EMBL/GenBank/DDBJ whole genome shotgun (WGS) entry which is preliminary data.</text>
</comment>
<dbReference type="GO" id="GO:0005829">
    <property type="term" value="C:cytosol"/>
    <property type="evidence" value="ECO:0007669"/>
    <property type="project" value="TreeGrafter"/>
</dbReference>
<dbReference type="Pfam" id="PF00378">
    <property type="entry name" value="ECH_1"/>
    <property type="match status" value="1"/>
</dbReference>
<organism evidence="2 3">
    <name type="scientific">Sinobaca qinghaiensis</name>
    <dbReference type="NCBI Taxonomy" id="342944"/>
    <lineage>
        <taxon>Bacteria</taxon>
        <taxon>Bacillati</taxon>
        <taxon>Bacillota</taxon>
        <taxon>Bacilli</taxon>
        <taxon>Bacillales</taxon>
        <taxon>Sporolactobacillaceae</taxon>
        <taxon>Sinobaca</taxon>
    </lineage>
</organism>
<dbReference type="PANTHER" id="PTHR11941:SF27">
    <property type="entry name" value="ETHYLMALONYL-COA DECARBOXYLASE"/>
    <property type="match status" value="1"/>
</dbReference>
<keyword evidence="1" id="KW-0456">Lyase</keyword>
<dbReference type="AlphaFoldDB" id="A0A419V6J0"/>
<dbReference type="GO" id="GO:0006635">
    <property type="term" value="P:fatty acid beta-oxidation"/>
    <property type="evidence" value="ECO:0007669"/>
    <property type="project" value="TreeGrafter"/>
</dbReference>
<protein>
    <submittedName>
        <fullName evidence="2">Enoyl-CoA hydratase/carnithine racemase</fullName>
    </submittedName>
</protein>
<evidence type="ECO:0000256" key="1">
    <source>
        <dbReference type="ARBA" id="ARBA00023239"/>
    </source>
</evidence>
<dbReference type="InterPro" id="IPR029045">
    <property type="entry name" value="ClpP/crotonase-like_dom_sf"/>
</dbReference>
<accession>A0A419V6J0</accession>
<dbReference type="InterPro" id="IPR001753">
    <property type="entry name" value="Enoyl-CoA_hydra/iso"/>
</dbReference>
<proteinExistence type="predicted"/>
<name>A0A419V6J0_9BACL</name>
<dbReference type="PANTHER" id="PTHR11941">
    <property type="entry name" value="ENOYL-COA HYDRATASE-RELATED"/>
    <property type="match status" value="1"/>
</dbReference>
<dbReference type="Gene3D" id="3.90.226.10">
    <property type="entry name" value="2-enoyl-CoA Hydratase, Chain A, domain 1"/>
    <property type="match status" value="1"/>
</dbReference>
<dbReference type="CDD" id="cd06558">
    <property type="entry name" value="crotonase-like"/>
    <property type="match status" value="1"/>
</dbReference>
<dbReference type="SUPFAM" id="SSF52096">
    <property type="entry name" value="ClpP/crotonase"/>
    <property type="match status" value="1"/>
</dbReference>
<evidence type="ECO:0000313" key="3">
    <source>
        <dbReference type="Proteomes" id="UP000285120"/>
    </source>
</evidence>
<dbReference type="GO" id="GO:0016829">
    <property type="term" value="F:lyase activity"/>
    <property type="evidence" value="ECO:0007669"/>
    <property type="project" value="UniProtKB-KW"/>
</dbReference>
<evidence type="ECO:0000313" key="2">
    <source>
        <dbReference type="EMBL" id="RKD75461.1"/>
    </source>
</evidence>
<keyword evidence="3" id="KW-1185">Reference proteome</keyword>
<dbReference type="EMBL" id="RAPK01000007">
    <property type="protein sequence ID" value="RKD75461.1"/>
    <property type="molecule type" value="Genomic_DNA"/>
</dbReference>
<reference evidence="2 3" key="1">
    <citation type="submission" date="2018-09" db="EMBL/GenBank/DDBJ databases">
        <title>Genomic Encyclopedia of Archaeal and Bacterial Type Strains, Phase II (KMG-II): from individual species to whole genera.</title>
        <authorList>
            <person name="Goeker M."/>
        </authorList>
    </citation>
    <scope>NUCLEOTIDE SEQUENCE [LARGE SCALE GENOMIC DNA]</scope>
    <source>
        <strain evidence="2 3">DSM 17008</strain>
    </source>
</reference>
<gene>
    <name evidence="2" type="ORF">ATL39_1160</name>
</gene>
<dbReference type="RefSeq" id="WP_170146845.1">
    <property type="nucleotide sequence ID" value="NZ_RAPK01000007.1"/>
</dbReference>
<sequence>METKVIKTIVDGKCIIRINRPAVHNAVDFDVIHLLNKYLDEAAGDETIDTLVLKGTGEKAFCAGGDLKAFQHLHTKEEAFQMLSGMSRVLKKIAVFPLPTAALLNGNAYGGGAELAMACDIRAAVPSASFGFTQGRFAITTGWGGGSLLLNKVSHDTAVNVLCSSEVYSARDWYKMGIITSIKENAETEWVPEWSGTIKEVNKAYKALALKKLNREKLFEMMDEEVRTCAELWAEPAHEKAVEQFHSRKRV</sequence>
<dbReference type="Proteomes" id="UP000285120">
    <property type="component" value="Unassembled WGS sequence"/>
</dbReference>